<reference evidence="3 4" key="1">
    <citation type="submission" date="2016-03" db="EMBL/GenBank/DDBJ databases">
        <title>Comparison of Bacillus endophyticus and B. anthracis characteristics using whole genome sequence analysis and microbiological techniques.</title>
        <authorList>
            <person name="Lekota K.E."/>
            <person name="Mafofo J."/>
            <person name="Rees J."/>
            <person name="Muchadeyi F.C."/>
            <person name="Madoroba E."/>
            <person name="Van Heerden H."/>
        </authorList>
    </citation>
    <scope>NUCLEOTIDE SEQUENCE [LARGE SCALE GENOMIC DNA]</scope>
    <source>
        <strain evidence="3 4">3631_10C</strain>
    </source>
</reference>
<dbReference type="EMBL" id="LVYK01000037">
    <property type="protein sequence ID" value="RAS75208.1"/>
    <property type="molecule type" value="Genomic_DNA"/>
</dbReference>
<proteinExistence type="predicted"/>
<feature type="transmembrane region" description="Helical" evidence="1">
    <location>
        <begin position="296"/>
        <end position="313"/>
    </location>
</feature>
<keyword evidence="1" id="KW-0472">Membrane</keyword>
<protein>
    <recommendedName>
        <fullName evidence="2">YokE-like PH domain-containing protein</fullName>
    </recommendedName>
</protein>
<dbReference type="Proteomes" id="UP000250174">
    <property type="component" value="Unassembled WGS sequence"/>
</dbReference>
<evidence type="ECO:0000256" key="1">
    <source>
        <dbReference type="SAM" id="Phobius"/>
    </source>
</evidence>
<gene>
    <name evidence="3" type="ORF">A3864_16200</name>
</gene>
<name>A0AAX1Q6B1_9BACI</name>
<organism evidence="3 4">
    <name type="scientific">Priestia endophytica</name>
    <dbReference type="NCBI Taxonomy" id="135735"/>
    <lineage>
        <taxon>Bacteria</taxon>
        <taxon>Bacillati</taxon>
        <taxon>Bacillota</taxon>
        <taxon>Bacilli</taxon>
        <taxon>Bacillales</taxon>
        <taxon>Bacillaceae</taxon>
        <taxon>Priestia</taxon>
    </lineage>
</organism>
<evidence type="ECO:0000313" key="3">
    <source>
        <dbReference type="EMBL" id="RAS75208.1"/>
    </source>
</evidence>
<dbReference type="InterPro" id="IPR039519">
    <property type="entry name" value="YokE-like_PH"/>
</dbReference>
<accession>A0AAX1Q6B1</accession>
<feature type="domain" description="YokE-like PH" evidence="2">
    <location>
        <begin position="51"/>
        <end position="151"/>
    </location>
</feature>
<evidence type="ECO:0000259" key="2">
    <source>
        <dbReference type="Pfam" id="PF14470"/>
    </source>
</evidence>
<comment type="caution">
    <text evidence="3">The sequence shown here is derived from an EMBL/GenBank/DDBJ whole genome shotgun (WGS) entry which is preliminary data.</text>
</comment>
<evidence type="ECO:0000313" key="4">
    <source>
        <dbReference type="Proteomes" id="UP000250174"/>
    </source>
</evidence>
<keyword evidence="1" id="KW-1133">Transmembrane helix</keyword>
<keyword evidence="1" id="KW-0812">Transmembrane</keyword>
<dbReference type="AlphaFoldDB" id="A0AAX1Q6B1"/>
<sequence>MNTKYTKLNHRFGLLEYPVTLTELQEIILEFPKSERTFYEYALKALEKEIGKNESIYSLNTADARLTKTGFIVVAESALIFVTMKGGLTGGANTEKVQYKNITEVDFDIVPIAGNTPMDKGILLLKINNKKRTIRNIPEYNLDSLVQAIRERVSLGGSNSPSEKQESSSAIRERLIREKHPTAWAVESASIGTKLINEECGAFTQDELIIYKLTPDKKGLSEVQRMHWPTDRTAEVDHFALKSIFLIKESEFVTGVGGKKVQTFLEEKKNIIFTKVPRAFYEKILGFRSKTKWKQITAIIGYVAIICFIIGLFS</sequence>
<dbReference type="Pfam" id="PF14470">
    <property type="entry name" value="bPH_3"/>
    <property type="match status" value="1"/>
</dbReference>